<name>A0ABW9DJ05_9BURK</name>
<evidence type="ECO:0000313" key="2">
    <source>
        <dbReference type="Proteomes" id="UP001629367"/>
    </source>
</evidence>
<organism evidence="1 2">
    <name type="scientific">Paraburkholderia dilworthii</name>
    <dbReference type="NCBI Taxonomy" id="948106"/>
    <lineage>
        <taxon>Bacteria</taxon>
        <taxon>Pseudomonadati</taxon>
        <taxon>Pseudomonadota</taxon>
        <taxon>Betaproteobacteria</taxon>
        <taxon>Burkholderiales</taxon>
        <taxon>Burkholderiaceae</taxon>
        <taxon>Paraburkholderia</taxon>
    </lineage>
</organism>
<dbReference type="Gene3D" id="2.70.50.50">
    <property type="entry name" value="chitin-binding protein cbp21"/>
    <property type="match status" value="1"/>
</dbReference>
<evidence type="ECO:0000313" key="1">
    <source>
        <dbReference type="EMBL" id="MFM0598538.1"/>
    </source>
</evidence>
<keyword evidence="2" id="KW-1185">Reference proteome</keyword>
<gene>
    <name evidence="1" type="ORF">PQQ68_36460</name>
</gene>
<dbReference type="SUPFAM" id="SSF81296">
    <property type="entry name" value="E set domains"/>
    <property type="match status" value="1"/>
</dbReference>
<comment type="caution">
    <text evidence="1">The sequence shown here is derived from an EMBL/GenBank/DDBJ whole genome shotgun (WGS) entry which is preliminary data.</text>
</comment>
<feature type="non-terminal residue" evidence="1">
    <location>
        <position position="117"/>
    </location>
</feature>
<reference evidence="1 2" key="1">
    <citation type="journal article" date="2024" name="Chem. Sci.">
        <title>Discovery of megapolipeptins by genome mining of a Burkholderiales bacteria collection.</title>
        <authorList>
            <person name="Paulo B.S."/>
            <person name="Recchia M.J.J."/>
            <person name="Lee S."/>
            <person name="Fergusson C.H."/>
            <person name="Romanowski S.B."/>
            <person name="Hernandez A."/>
            <person name="Krull N."/>
            <person name="Liu D.Y."/>
            <person name="Cavanagh H."/>
            <person name="Bos A."/>
            <person name="Gray C.A."/>
            <person name="Murphy B.T."/>
            <person name="Linington R.G."/>
            <person name="Eustaquio A.S."/>
        </authorList>
    </citation>
    <scope>NUCLEOTIDE SEQUENCE [LARGE SCALE GENOMIC DNA]</scope>
    <source>
        <strain evidence="1 2">RL17-335-BIF-A</strain>
    </source>
</reference>
<accession>A0ABW9DJ05</accession>
<proteinExistence type="predicted"/>
<dbReference type="Proteomes" id="UP001629367">
    <property type="component" value="Unassembled WGS sequence"/>
</dbReference>
<dbReference type="EMBL" id="JAQQBZ010000078">
    <property type="protein sequence ID" value="MFM0598538.1"/>
    <property type="molecule type" value="Genomic_DNA"/>
</dbReference>
<protein>
    <submittedName>
        <fullName evidence="1">Uncharacterized protein</fullName>
    </submittedName>
</protein>
<sequence>MYENMHRSFTRRHWAIAFTALFGVTLVHAHGRLTQPASRIVLCVERKNVNCNVDAWQANAMENGKFFPATRAGLADVFAPQDVRNAQPPKDGEIAGASVNGSIAVLNEQSADRWTKI</sequence>
<dbReference type="InterPro" id="IPR014756">
    <property type="entry name" value="Ig_E-set"/>
</dbReference>